<name>A0A1B1T8Y4_9ARCH</name>
<proteinExistence type="predicted"/>
<reference evidence="2" key="2">
    <citation type="journal article" date="2015" name="ISME J.">
        <title>A new class of marine Euryarchaeota group II from the Mediterranean deep chlorophyll maximum.</title>
        <authorList>
            <person name="Martin-Cuadrado A.B."/>
            <person name="Garcia-Heredia I."/>
            <person name="Molto A.G."/>
            <person name="Lopez-Ubeda R."/>
            <person name="Kimes N."/>
            <person name="Lopez-Garcia P."/>
            <person name="Moreira D."/>
            <person name="Rodriguez-Valera F."/>
        </authorList>
    </citation>
    <scope>NUCLEOTIDE SEQUENCE</scope>
</reference>
<feature type="region of interest" description="Disordered" evidence="1">
    <location>
        <begin position="51"/>
        <end position="82"/>
    </location>
</feature>
<evidence type="ECO:0000313" key="2">
    <source>
        <dbReference type="EMBL" id="ANV78741.1"/>
    </source>
</evidence>
<protein>
    <submittedName>
        <fullName evidence="2">Uncharacterized protein</fullName>
    </submittedName>
</protein>
<accession>A0A1B1T8Y4</accession>
<reference evidence="2" key="1">
    <citation type="submission" date="2014-11" db="EMBL/GenBank/DDBJ databases">
        <authorList>
            <person name="Zhu J."/>
            <person name="Qi W."/>
            <person name="Song R."/>
        </authorList>
    </citation>
    <scope>NUCLEOTIDE SEQUENCE</scope>
</reference>
<feature type="compositionally biased region" description="Basic and acidic residues" evidence="1">
    <location>
        <begin position="58"/>
        <end position="67"/>
    </location>
</feature>
<evidence type="ECO:0000256" key="1">
    <source>
        <dbReference type="SAM" id="MobiDB-lite"/>
    </source>
</evidence>
<organism evidence="2">
    <name type="scientific">uncultured Poseidoniia archaeon</name>
    <dbReference type="NCBI Taxonomy" id="1697135"/>
    <lineage>
        <taxon>Archaea</taxon>
        <taxon>Methanobacteriati</taxon>
        <taxon>Thermoplasmatota</taxon>
        <taxon>Candidatus Poseidoniia</taxon>
        <taxon>environmental samples</taxon>
    </lineage>
</organism>
<dbReference type="EMBL" id="KP211797">
    <property type="protein sequence ID" value="ANV78741.1"/>
    <property type="molecule type" value="Genomic_DNA"/>
</dbReference>
<sequence length="142" mass="16227">MFNMKIPAIKLQQFIGMDDYERKLTIDRLSRELGLSITEIENEIRDFEQGINSPGSKLEIDMPEKKSNFTSSDESSEGAPEFISDAHRYRFTYDPSRDAKERQSNVNQAILCPHCNVGIGIPPIRPIKVMCPSCRIESVFEK</sequence>
<dbReference type="AlphaFoldDB" id="A0A1B1T8Y4"/>